<evidence type="ECO:0000313" key="3">
    <source>
        <dbReference type="Proteomes" id="UP000325577"/>
    </source>
</evidence>
<feature type="transmembrane region" description="Helical" evidence="1">
    <location>
        <begin position="12"/>
        <end position="33"/>
    </location>
</feature>
<dbReference type="OrthoDB" id="1725120at2759"/>
<dbReference type="Proteomes" id="UP000325577">
    <property type="component" value="Linkage Group LG12"/>
</dbReference>
<keyword evidence="3" id="KW-1185">Reference proteome</keyword>
<dbReference type="InterPro" id="IPR044953">
    <property type="entry name" value="At1g04390-like"/>
</dbReference>
<proteinExistence type="predicted"/>
<protein>
    <submittedName>
        <fullName evidence="2">Uncharacterized protein</fullName>
    </submittedName>
</protein>
<keyword evidence="1" id="KW-1133">Transmembrane helix</keyword>
<evidence type="ECO:0000313" key="2">
    <source>
        <dbReference type="EMBL" id="KAA8541805.1"/>
    </source>
</evidence>
<keyword evidence="1" id="KW-0472">Membrane</keyword>
<name>A0A5J5BF52_9ASTE</name>
<dbReference type="PANTHER" id="PTHR35918:SF1">
    <property type="entry name" value="BTB DOMAIN-CONTAINING PROTEIN"/>
    <property type="match status" value="1"/>
</dbReference>
<dbReference type="AlphaFoldDB" id="A0A5J5BF52"/>
<organism evidence="2 3">
    <name type="scientific">Nyssa sinensis</name>
    <dbReference type="NCBI Taxonomy" id="561372"/>
    <lineage>
        <taxon>Eukaryota</taxon>
        <taxon>Viridiplantae</taxon>
        <taxon>Streptophyta</taxon>
        <taxon>Embryophyta</taxon>
        <taxon>Tracheophyta</taxon>
        <taxon>Spermatophyta</taxon>
        <taxon>Magnoliopsida</taxon>
        <taxon>eudicotyledons</taxon>
        <taxon>Gunneridae</taxon>
        <taxon>Pentapetalae</taxon>
        <taxon>asterids</taxon>
        <taxon>Cornales</taxon>
        <taxon>Nyssaceae</taxon>
        <taxon>Nyssa</taxon>
    </lineage>
</organism>
<gene>
    <name evidence="2" type="ORF">F0562_022957</name>
</gene>
<keyword evidence="1" id="KW-0812">Transmembrane</keyword>
<evidence type="ECO:0000256" key="1">
    <source>
        <dbReference type="SAM" id="Phobius"/>
    </source>
</evidence>
<dbReference type="PANTHER" id="PTHR35918">
    <property type="entry name" value="OS06G0674800 PROTEIN"/>
    <property type="match status" value="1"/>
</dbReference>
<sequence>MQWVLSSQQINFPYPLGLTLLHMVFSSVLCFVLTKVLKIMKVEEGMTLEMWTYILLLQSNLCSHSQIIKVPVSWEALVKLVNWFYYEELPKPKSGCLWENFNSEEKLHELQPYVELHWLGDFCLLGELHENYSKVIISCLESDRHLSIKIIQMATNLFQWKLAKVAANYMAPLYHHLPNCGELEPLDEELIDMVRAAFVRLSQEGGLYM</sequence>
<reference evidence="2 3" key="1">
    <citation type="submission" date="2019-09" db="EMBL/GenBank/DDBJ databases">
        <title>A chromosome-level genome assembly of the Chinese tupelo Nyssa sinensis.</title>
        <authorList>
            <person name="Yang X."/>
            <person name="Kang M."/>
            <person name="Yang Y."/>
            <person name="Xiong H."/>
            <person name="Wang M."/>
            <person name="Zhang Z."/>
            <person name="Wang Z."/>
            <person name="Wu H."/>
            <person name="Ma T."/>
            <person name="Liu J."/>
            <person name="Xi Z."/>
        </authorList>
    </citation>
    <scope>NUCLEOTIDE SEQUENCE [LARGE SCALE GENOMIC DNA]</scope>
    <source>
        <strain evidence="2">J267</strain>
        <tissue evidence="2">Leaf</tissue>
    </source>
</reference>
<dbReference type="EMBL" id="CM018035">
    <property type="protein sequence ID" value="KAA8541805.1"/>
    <property type="molecule type" value="Genomic_DNA"/>
</dbReference>
<accession>A0A5J5BF52</accession>